<feature type="transmembrane region" description="Helical" evidence="7">
    <location>
        <begin position="47"/>
        <end position="74"/>
    </location>
</feature>
<keyword evidence="6 7" id="KW-0472">Membrane</keyword>
<dbReference type="GO" id="GO:0016020">
    <property type="term" value="C:membrane"/>
    <property type="evidence" value="ECO:0007669"/>
    <property type="project" value="UniProtKB-SubCell"/>
</dbReference>
<name>A0A5J4U9Q6_9EUKA</name>
<dbReference type="Gene3D" id="1.20.1250.20">
    <property type="entry name" value="MFS general substrate transporter like domains"/>
    <property type="match status" value="1"/>
</dbReference>
<evidence type="ECO:0000256" key="4">
    <source>
        <dbReference type="ARBA" id="ARBA00022692"/>
    </source>
</evidence>
<dbReference type="Proteomes" id="UP000324800">
    <property type="component" value="Unassembled WGS sequence"/>
</dbReference>
<dbReference type="PANTHER" id="PTHR48023:SF4">
    <property type="entry name" value="D-XYLOSE-PROTON SYMPORTER-LIKE 2"/>
    <property type="match status" value="1"/>
</dbReference>
<evidence type="ECO:0000259" key="8">
    <source>
        <dbReference type="PROSITE" id="PS50850"/>
    </source>
</evidence>
<dbReference type="AlphaFoldDB" id="A0A5J4U9Q6"/>
<evidence type="ECO:0000313" key="9">
    <source>
        <dbReference type="EMBL" id="KAA6367098.1"/>
    </source>
</evidence>
<dbReference type="GO" id="GO:1904659">
    <property type="term" value="P:D-glucose transmembrane transport"/>
    <property type="evidence" value="ECO:0007669"/>
    <property type="project" value="TreeGrafter"/>
</dbReference>
<feature type="transmembrane region" description="Helical" evidence="7">
    <location>
        <begin position="17"/>
        <end position="35"/>
    </location>
</feature>
<evidence type="ECO:0000256" key="6">
    <source>
        <dbReference type="ARBA" id="ARBA00023136"/>
    </source>
</evidence>
<sequence length="165" mass="18311">MTVFALILVDIIGRRPLLITGYSLMFLGNLLIILSDSITSLQKQKNAYLLSAPGIAVFLTGFEIGPGPLYYLIISEIYPTIIRGRAVSLMTSINWACNIVIVLLFLPLAKSLTIKWIYAIFSLLSLFTSLFVLFVLPETKKRSLEDISIKSASKLDTLLIKNGIQ</sequence>
<dbReference type="PROSITE" id="PS00216">
    <property type="entry name" value="SUGAR_TRANSPORT_1"/>
    <property type="match status" value="1"/>
</dbReference>
<dbReference type="OrthoDB" id="6612291at2759"/>
<feature type="transmembrane region" description="Helical" evidence="7">
    <location>
        <begin position="115"/>
        <end position="136"/>
    </location>
</feature>
<dbReference type="SUPFAM" id="SSF103473">
    <property type="entry name" value="MFS general substrate transporter"/>
    <property type="match status" value="1"/>
</dbReference>
<dbReference type="InterPro" id="IPR020846">
    <property type="entry name" value="MFS_dom"/>
</dbReference>
<keyword evidence="9" id="KW-0762">Sugar transport</keyword>
<reference evidence="9 10" key="1">
    <citation type="submission" date="2019-03" db="EMBL/GenBank/DDBJ databases">
        <title>Single cell metagenomics reveals metabolic interactions within the superorganism composed of flagellate Streblomastix strix and complex community of Bacteroidetes bacteria on its surface.</title>
        <authorList>
            <person name="Treitli S.C."/>
            <person name="Kolisko M."/>
            <person name="Husnik F."/>
            <person name="Keeling P."/>
            <person name="Hampl V."/>
        </authorList>
    </citation>
    <scope>NUCLEOTIDE SEQUENCE [LARGE SCALE GENOMIC DNA]</scope>
    <source>
        <strain evidence="9">ST1C</strain>
    </source>
</reference>
<proteinExistence type="inferred from homology"/>
<dbReference type="InterPro" id="IPR005828">
    <property type="entry name" value="MFS_sugar_transport-like"/>
</dbReference>
<evidence type="ECO:0000256" key="7">
    <source>
        <dbReference type="SAM" id="Phobius"/>
    </source>
</evidence>
<comment type="subcellular location">
    <subcellularLocation>
        <location evidence="1">Membrane</location>
        <topology evidence="1">Multi-pass membrane protein</topology>
    </subcellularLocation>
</comment>
<dbReference type="PROSITE" id="PS50850">
    <property type="entry name" value="MFS"/>
    <property type="match status" value="1"/>
</dbReference>
<feature type="transmembrane region" description="Helical" evidence="7">
    <location>
        <begin position="86"/>
        <end position="109"/>
    </location>
</feature>
<dbReference type="InterPro" id="IPR050820">
    <property type="entry name" value="MFS_Sugar_Transporter"/>
</dbReference>
<dbReference type="InterPro" id="IPR005829">
    <property type="entry name" value="Sugar_transporter_CS"/>
</dbReference>
<comment type="similarity">
    <text evidence="2">Belongs to the major facilitator superfamily. Sugar transporter (TC 2.A.1.1) family.</text>
</comment>
<dbReference type="GO" id="GO:0022857">
    <property type="term" value="F:transmembrane transporter activity"/>
    <property type="evidence" value="ECO:0007669"/>
    <property type="project" value="InterPro"/>
</dbReference>
<evidence type="ECO:0000256" key="1">
    <source>
        <dbReference type="ARBA" id="ARBA00004141"/>
    </source>
</evidence>
<keyword evidence="5 7" id="KW-1133">Transmembrane helix</keyword>
<evidence type="ECO:0000256" key="5">
    <source>
        <dbReference type="ARBA" id="ARBA00022989"/>
    </source>
</evidence>
<feature type="domain" description="Major facilitator superfamily (MFS) profile" evidence="8">
    <location>
        <begin position="1"/>
        <end position="140"/>
    </location>
</feature>
<dbReference type="InterPro" id="IPR036259">
    <property type="entry name" value="MFS_trans_sf"/>
</dbReference>
<protein>
    <submittedName>
        <fullName evidence="9">Putative sugar transporter</fullName>
    </submittedName>
</protein>
<keyword evidence="4 7" id="KW-0812">Transmembrane</keyword>
<evidence type="ECO:0000256" key="2">
    <source>
        <dbReference type="ARBA" id="ARBA00010992"/>
    </source>
</evidence>
<comment type="caution">
    <text evidence="9">The sequence shown here is derived from an EMBL/GenBank/DDBJ whole genome shotgun (WGS) entry which is preliminary data.</text>
</comment>
<accession>A0A5J4U9Q6</accession>
<dbReference type="Pfam" id="PF00083">
    <property type="entry name" value="Sugar_tr"/>
    <property type="match status" value="1"/>
</dbReference>
<dbReference type="EMBL" id="SNRW01018690">
    <property type="protein sequence ID" value="KAA6367098.1"/>
    <property type="molecule type" value="Genomic_DNA"/>
</dbReference>
<dbReference type="PANTHER" id="PTHR48023">
    <property type="entry name" value="D-XYLOSE-PROTON SYMPORTER-LIKE 2"/>
    <property type="match status" value="1"/>
</dbReference>
<evidence type="ECO:0000256" key="3">
    <source>
        <dbReference type="ARBA" id="ARBA00022448"/>
    </source>
</evidence>
<gene>
    <name evidence="9" type="ORF">EZS28_037376</name>
</gene>
<evidence type="ECO:0000313" key="10">
    <source>
        <dbReference type="Proteomes" id="UP000324800"/>
    </source>
</evidence>
<keyword evidence="3" id="KW-0813">Transport</keyword>
<organism evidence="9 10">
    <name type="scientific">Streblomastix strix</name>
    <dbReference type="NCBI Taxonomy" id="222440"/>
    <lineage>
        <taxon>Eukaryota</taxon>
        <taxon>Metamonada</taxon>
        <taxon>Preaxostyla</taxon>
        <taxon>Oxymonadida</taxon>
        <taxon>Streblomastigidae</taxon>
        <taxon>Streblomastix</taxon>
    </lineage>
</organism>